<proteinExistence type="predicted"/>
<feature type="region of interest" description="Disordered" evidence="1">
    <location>
        <begin position="32"/>
        <end position="112"/>
    </location>
</feature>
<organism evidence="2 3">
    <name type="scientific">Rhodotorula toruloides</name>
    <name type="common">Yeast</name>
    <name type="synonym">Rhodosporidium toruloides</name>
    <dbReference type="NCBI Taxonomy" id="5286"/>
    <lineage>
        <taxon>Eukaryota</taxon>
        <taxon>Fungi</taxon>
        <taxon>Dikarya</taxon>
        <taxon>Basidiomycota</taxon>
        <taxon>Pucciniomycotina</taxon>
        <taxon>Microbotryomycetes</taxon>
        <taxon>Sporidiobolales</taxon>
        <taxon>Sporidiobolaceae</taxon>
        <taxon>Rhodotorula</taxon>
    </lineage>
</organism>
<evidence type="ECO:0000256" key="1">
    <source>
        <dbReference type="SAM" id="MobiDB-lite"/>
    </source>
</evidence>
<dbReference type="AlphaFoldDB" id="A0A511KCZ9"/>
<reference evidence="2 3" key="1">
    <citation type="submission" date="2019-07" db="EMBL/GenBank/DDBJ databases">
        <title>Rhodotorula toruloides NBRC10032 genome sequencing.</title>
        <authorList>
            <person name="Shida Y."/>
            <person name="Takaku H."/>
            <person name="Ogasawara W."/>
            <person name="Mori K."/>
        </authorList>
    </citation>
    <scope>NUCLEOTIDE SEQUENCE [LARGE SCALE GENOMIC DNA]</scope>
    <source>
        <strain evidence="2 3">NBRC10032</strain>
    </source>
</reference>
<evidence type="ECO:0000313" key="3">
    <source>
        <dbReference type="Proteomes" id="UP000321518"/>
    </source>
</evidence>
<dbReference type="EMBL" id="BJWK01000005">
    <property type="protein sequence ID" value="GEM08250.1"/>
    <property type="molecule type" value="Genomic_DNA"/>
</dbReference>
<feature type="compositionally biased region" description="Basic residues" evidence="1">
    <location>
        <begin position="61"/>
        <end position="75"/>
    </location>
</feature>
<evidence type="ECO:0000313" key="2">
    <source>
        <dbReference type="EMBL" id="GEM08250.1"/>
    </source>
</evidence>
<name>A0A511KCZ9_RHOTO</name>
<dbReference type="Proteomes" id="UP000321518">
    <property type="component" value="Unassembled WGS sequence"/>
</dbReference>
<sequence length="112" mass="12472">MVELVRNTWDAAFESDDDPELDLVVDMHQGSNMTVFSDDDDHEPPQLIATQPQPHQPGSKKEKRRKKRKRSKKAKQATAAAATRESAKKGAHDFQGSEAVKPGGHTFFGDEE</sequence>
<gene>
    <name evidence="2" type="ORF">Rt10032_c05g2267</name>
</gene>
<comment type="caution">
    <text evidence="2">The sequence shown here is derived from an EMBL/GenBank/DDBJ whole genome shotgun (WGS) entry which is preliminary data.</text>
</comment>
<accession>A0A511KCZ9</accession>
<dbReference type="OrthoDB" id="10495799at2759"/>
<protein>
    <submittedName>
        <fullName evidence="2">Uncharacterized protein</fullName>
    </submittedName>
</protein>